<dbReference type="EMBL" id="GGEC01088694">
    <property type="protein sequence ID" value="MBX69178.1"/>
    <property type="molecule type" value="Transcribed_RNA"/>
</dbReference>
<protein>
    <submittedName>
        <fullName evidence="1">Uncharacterized protein</fullName>
    </submittedName>
</protein>
<accession>A0A2P2QQF2</accession>
<name>A0A2P2QQF2_RHIMU</name>
<dbReference type="AlphaFoldDB" id="A0A2P2QQF2"/>
<organism evidence="1">
    <name type="scientific">Rhizophora mucronata</name>
    <name type="common">Asiatic mangrove</name>
    <dbReference type="NCBI Taxonomy" id="61149"/>
    <lineage>
        <taxon>Eukaryota</taxon>
        <taxon>Viridiplantae</taxon>
        <taxon>Streptophyta</taxon>
        <taxon>Embryophyta</taxon>
        <taxon>Tracheophyta</taxon>
        <taxon>Spermatophyta</taxon>
        <taxon>Magnoliopsida</taxon>
        <taxon>eudicotyledons</taxon>
        <taxon>Gunneridae</taxon>
        <taxon>Pentapetalae</taxon>
        <taxon>rosids</taxon>
        <taxon>fabids</taxon>
        <taxon>Malpighiales</taxon>
        <taxon>Rhizophoraceae</taxon>
        <taxon>Rhizophora</taxon>
    </lineage>
</organism>
<sequence length="46" mass="5363">MQSHRSSKLTLIFMIIQKLSFPFSDVQHLSLTSRLCSFFNFVLSNI</sequence>
<reference evidence="1" key="1">
    <citation type="submission" date="2018-02" db="EMBL/GenBank/DDBJ databases">
        <title>Rhizophora mucronata_Transcriptome.</title>
        <authorList>
            <person name="Meera S.P."/>
            <person name="Sreeshan A."/>
            <person name="Augustine A."/>
        </authorList>
    </citation>
    <scope>NUCLEOTIDE SEQUENCE</scope>
    <source>
        <tissue evidence="1">Leaf</tissue>
    </source>
</reference>
<evidence type="ECO:0000313" key="1">
    <source>
        <dbReference type="EMBL" id="MBX69178.1"/>
    </source>
</evidence>
<proteinExistence type="predicted"/>